<reference evidence="3" key="1">
    <citation type="submission" date="2023-03" db="EMBL/GenBank/DDBJ databases">
        <title>Massive genome expansion in bonnet fungi (Mycena s.s.) driven by repeated elements and novel gene families across ecological guilds.</title>
        <authorList>
            <consortium name="Lawrence Berkeley National Laboratory"/>
            <person name="Harder C.B."/>
            <person name="Miyauchi S."/>
            <person name="Viragh M."/>
            <person name="Kuo A."/>
            <person name="Thoen E."/>
            <person name="Andreopoulos B."/>
            <person name="Lu D."/>
            <person name="Skrede I."/>
            <person name="Drula E."/>
            <person name="Henrissat B."/>
            <person name="Morin E."/>
            <person name="Kohler A."/>
            <person name="Barry K."/>
            <person name="LaButti K."/>
            <person name="Morin E."/>
            <person name="Salamov A."/>
            <person name="Lipzen A."/>
            <person name="Mereny Z."/>
            <person name="Hegedus B."/>
            <person name="Baldrian P."/>
            <person name="Stursova M."/>
            <person name="Weitz H."/>
            <person name="Taylor A."/>
            <person name="Grigoriev I.V."/>
            <person name="Nagy L.G."/>
            <person name="Martin F."/>
            <person name="Kauserud H."/>
        </authorList>
    </citation>
    <scope>NUCLEOTIDE SEQUENCE</scope>
    <source>
        <strain evidence="3">CBHHK182m</strain>
    </source>
</reference>
<gene>
    <name evidence="3" type="ORF">B0H16DRAFT_355271</name>
</gene>
<dbReference type="AlphaFoldDB" id="A0AAD7NMY8"/>
<name>A0AAD7NMY8_9AGAR</name>
<keyword evidence="4" id="KW-1185">Reference proteome</keyword>
<evidence type="ECO:0008006" key="5">
    <source>
        <dbReference type="Google" id="ProtNLM"/>
    </source>
</evidence>
<dbReference type="Proteomes" id="UP001215598">
    <property type="component" value="Unassembled WGS sequence"/>
</dbReference>
<evidence type="ECO:0000256" key="1">
    <source>
        <dbReference type="SAM" id="MobiDB-lite"/>
    </source>
</evidence>
<comment type="caution">
    <text evidence="3">The sequence shown here is derived from an EMBL/GenBank/DDBJ whole genome shotgun (WGS) entry which is preliminary data.</text>
</comment>
<keyword evidence="2" id="KW-0812">Transmembrane</keyword>
<proteinExistence type="predicted"/>
<feature type="compositionally biased region" description="Acidic residues" evidence="1">
    <location>
        <begin position="331"/>
        <end position="347"/>
    </location>
</feature>
<accession>A0AAD7NMY8</accession>
<feature type="transmembrane region" description="Helical" evidence="2">
    <location>
        <begin position="129"/>
        <end position="153"/>
    </location>
</feature>
<feature type="transmembrane region" description="Helical" evidence="2">
    <location>
        <begin position="12"/>
        <end position="32"/>
    </location>
</feature>
<evidence type="ECO:0000313" key="4">
    <source>
        <dbReference type="Proteomes" id="UP001215598"/>
    </source>
</evidence>
<keyword evidence="2" id="KW-0472">Membrane</keyword>
<feature type="compositionally biased region" description="Polar residues" evidence="1">
    <location>
        <begin position="363"/>
        <end position="372"/>
    </location>
</feature>
<dbReference type="EMBL" id="JARKIB010000022">
    <property type="protein sequence ID" value="KAJ7767294.1"/>
    <property type="molecule type" value="Genomic_DNA"/>
</dbReference>
<organism evidence="3 4">
    <name type="scientific">Mycena metata</name>
    <dbReference type="NCBI Taxonomy" id="1033252"/>
    <lineage>
        <taxon>Eukaryota</taxon>
        <taxon>Fungi</taxon>
        <taxon>Dikarya</taxon>
        <taxon>Basidiomycota</taxon>
        <taxon>Agaricomycotina</taxon>
        <taxon>Agaricomycetes</taxon>
        <taxon>Agaricomycetidae</taxon>
        <taxon>Agaricales</taxon>
        <taxon>Marasmiineae</taxon>
        <taxon>Mycenaceae</taxon>
        <taxon>Mycena</taxon>
    </lineage>
</organism>
<dbReference type="PANTHER" id="PTHR38848">
    <property type="entry name" value="G-PROTEIN COUPLED RECEPTORS FAMILY 3 PROFILE DOMAIN-CONTAINING PROTEIN"/>
    <property type="match status" value="1"/>
</dbReference>
<keyword evidence="2" id="KW-1133">Transmembrane helix</keyword>
<protein>
    <recommendedName>
        <fullName evidence="5">Transmembrane protein</fullName>
    </recommendedName>
</protein>
<feature type="transmembrane region" description="Helical" evidence="2">
    <location>
        <begin position="53"/>
        <end position="77"/>
    </location>
</feature>
<dbReference type="PANTHER" id="PTHR38848:SF3">
    <property type="entry name" value="G-PROTEIN COUPLED RECEPTORS FAMILY 3 PROFILE DOMAIN-CONTAINING PROTEIN"/>
    <property type="match status" value="1"/>
</dbReference>
<evidence type="ECO:0000256" key="2">
    <source>
        <dbReference type="SAM" id="Phobius"/>
    </source>
</evidence>
<sequence>MNTTETFPNVGFKFLSASIHFFGVTILTHFLSRRLASENLFSREGWARLTWPRLCILLVFLDSYLFVLSAGLLLFGVGLQHEGEVACSAGIFLCVAFYATSKILIYCYLAERVHIVWDGGVRRRSSPIFLICMGTVLLYLGVVICMVVERIAYFRDGKGVCVIGIKRAASLSLLSFDLYINVLLTSLFLWPILRTRMTNAKLKRIATRTLVASLAALTTSTVNIAILTAMYGREFGWVCLGSCGSDVLLNAAALFWVTNTLRSDSSPPGTVDIQLSLPSLGSTVPPTSARGSVFRSFRLRPKPPTPVEFQVHVTTASEVEKSPPSVHAELPEDVPEPDTEFITEIDVGDNQTQDSDETKRNSEVSYQKKTGV</sequence>
<evidence type="ECO:0000313" key="3">
    <source>
        <dbReference type="EMBL" id="KAJ7767294.1"/>
    </source>
</evidence>
<feature type="transmembrane region" description="Helical" evidence="2">
    <location>
        <begin position="205"/>
        <end position="229"/>
    </location>
</feature>
<feature type="transmembrane region" description="Helical" evidence="2">
    <location>
        <begin position="89"/>
        <end position="109"/>
    </location>
</feature>
<feature type="region of interest" description="Disordered" evidence="1">
    <location>
        <begin position="316"/>
        <end position="372"/>
    </location>
</feature>
<feature type="transmembrane region" description="Helical" evidence="2">
    <location>
        <begin position="173"/>
        <end position="193"/>
    </location>
</feature>